<dbReference type="Pfam" id="PF13424">
    <property type="entry name" value="TPR_12"/>
    <property type="match status" value="2"/>
</dbReference>
<evidence type="ECO:0000256" key="4">
    <source>
        <dbReference type="PROSITE-ProRule" id="PRU10141"/>
    </source>
</evidence>
<dbReference type="SMART" id="SM00220">
    <property type="entry name" value="S_TKc"/>
    <property type="match status" value="1"/>
</dbReference>
<dbReference type="Pfam" id="PF13181">
    <property type="entry name" value="TPR_8"/>
    <property type="match status" value="1"/>
</dbReference>
<feature type="binding site" evidence="4">
    <location>
        <position position="43"/>
    </location>
    <ligand>
        <name>ATP</name>
        <dbReference type="ChEBI" id="CHEBI:30616"/>
    </ligand>
</feature>
<keyword evidence="1 4" id="KW-0547">Nucleotide-binding</keyword>
<feature type="repeat" description="TPR" evidence="3">
    <location>
        <begin position="982"/>
        <end position="1015"/>
    </location>
</feature>
<dbReference type="SUPFAM" id="SSF52540">
    <property type="entry name" value="P-loop containing nucleoside triphosphate hydrolases"/>
    <property type="match status" value="1"/>
</dbReference>
<keyword evidence="2 4" id="KW-0067">ATP-binding</keyword>
<dbReference type="Pfam" id="PF13374">
    <property type="entry name" value="TPR_10"/>
    <property type="match status" value="1"/>
</dbReference>
<dbReference type="Gene3D" id="1.25.40.10">
    <property type="entry name" value="Tetratricopeptide repeat domain"/>
    <property type="match status" value="3"/>
</dbReference>
<proteinExistence type="predicted"/>
<dbReference type="PROSITE" id="PS50005">
    <property type="entry name" value="TPR"/>
    <property type="match status" value="6"/>
</dbReference>
<dbReference type="EMBL" id="DTGZ01000058">
    <property type="protein sequence ID" value="HGV97291.1"/>
    <property type="molecule type" value="Genomic_DNA"/>
</dbReference>
<feature type="repeat" description="TPR" evidence="3">
    <location>
        <begin position="1221"/>
        <end position="1254"/>
    </location>
</feature>
<dbReference type="Gene3D" id="3.40.50.300">
    <property type="entry name" value="P-loop containing nucleotide triphosphate hydrolases"/>
    <property type="match status" value="1"/>
</dbReference>
<dbReference type="PANTHER" id="PTHR43642:SF1">
    <property type="entry name" value="HYBRID SIGNAL TRANSDUCTION HISTIDINE KINASE G"/>
    <property type="match status" value="1"/>
</dbReference>
<dbReference type="InterPro" id="IPR011009">
    <property type="entry name" value="Kinase-like_dom_sf"/>
</dbReference>
<evidence type="ECO:0000256" key="2">
    <source>
        <dbReference type="ARBA" id="ARBA00022840"/>
    </source>
</evidence>
<dbReference type="CDD" id="cd14014">
    <property type="entry name" value="STKc_PknB_like"/>
    <property type="match status" value="1"/>
</dbReference>
<dbReference type="PROSITE" id="PS50011">
    <property type="entry name" value="PROTEIN_KINASE_DOM"/>
    <property type="match status" value="1"/>
</dbReference>
<feature type="repeat" description="TPR" evidence="3">
    <location>
        <begin position="1022"/>
        <end position="1055"/>
    </location>
</feature>
<evidence type="ECO:0000256" key="3">
    <source>
        <dbReference type="PROSITE-ProRule" id="PRU00339"/>
    </source>
</evidence>
<sequence length="1292" mass="147775">MKKFKVAKIIDNRYEVIGELGRGGMGVVYKVKDLLNDKFLALKMLSLEASQSVAIRRFKNEFYFLTQLRHPNLVEVYDFGTTADGNYYFTMEYVRGKNLKQAVRGLSYDECYFLLVQVLRALQYIHFKGIIHYDIKPSNILITQIQDARFKMQDSRINSEKGKALHGSQSMFHAKLMDFGLAGEVVSGSTGLVIRGTLNYIAPEMVKGVGVDCRADLYSFGVVLYELFTGTLPFKGDTSVVLLKEHLEKIPDLPRNLNPEIPEALQGLIMKLLAKEPSERFFSANEVIEAINNLCKKKFALETKETKESYILSGKFVGRERELEKLKSAYTRLPVSMSPGLPVSVSPGLPVSPSPGLILISGESGIGKTRLLQEFRYYVQLERGRFFLGHCYPSANVPYQPFLEVLRHLVLYAEGIDIGYVKKYGGVLKKLLPEIGERDYMRGVPELVALGPKEEKIRLFSMVTDFIKNLPGNIVIAFEDLHWADEGSLELLGYLVRSLRIENAKILICGTYRKEEVLDGHPLSGLISGVLKEESGEVLELSPFSATEVTELVGSMVGFKGDLEVIAQRLYSKTGGNPFFLTEVLKGVIEEIPGELGSLDLSIIERVGVPKTIGDVLSRRLSRVSLDAFELLKVASVLGRRFDLEFFKGLGLYDEIKLYQLIRELVRKHILIEIRFDSKMCYDFVHSKMKEFIYGGLTKDEKGRFHQLVGRRLEELFKGRLEDVVEELAGHYIWFDEKRAFYYLVQAGKKMANLYAYSEAIRYYTQAIDLIQKDKGFFNIKDEIEVYGARGGIFKVIGRYDQALSDINKALELTLRSGDLEQAADYFHLLNWIYNIKEKDGLIYAKECMETARRLKNKKALAIGLLDMGYGYRFLMKWKRSLHYFRRSINILKRIKEKKYMIDALSGMGDTWLNLGRYKDALLFYRRALKIAERLNHKSQVALTLHKIAGIYFDKRELRKAISYTQSALKIFQEIGDKYQVCTTIHNLAVIYLELDENKEALDYFQRGLKLAYEIDVKGMIGPCLLNIGHLYYRIGKYEKSLNYSSQALQIIEDTKMKDVKAYIYRNMGTVFSLLGQYEKALDYLYQGLKIGEENNLKMIVALILRGIAPVHTALHDYKKAFNSLNRSIKIFKKIGNKTEVAISTLMLGEIYIELTDYDRAKTCVNVAMKWAKQKGIKEILIQGNLLLSKIYYGKGDLSNSFISLKEAAGVHSLTDPEILWQIDYQKGQIYQKQRKFNEALDAYKRCLEIFKEVCANISDKELQKSYLNAPPRKKVFTAIEEIEKKMEYTGK</sequence>
<dbReference type="Pfam" id="PF00069">
    <property type="entry name" value="Pkinase"/>
    <property type="match status" value="1"/>
</dbReference>
<dbReference type="SUPFAM" id="SSF48452">
    <property type="entry name" value="TPR-like"/>
    <property type="match status" value="3"/>
</dbReference>
<dbReference type="InterPro" id="IPR053159">
    <property type="entry name" value="Hybrid_Histidine_Kinase"/>
</dbReference>
<dbReference type="InterPro" id="IPR008271">
    <property type="entry name" value="Ser/Thr_kinase_AS"/>
</dbReference>
<keyword evidence="3" id="KW-0802">TPR repeat</keyword>
<dbReference type="PROSITE" id="PS00108">
    <property type="entry name" value="PROTEIN_KINASE_ST"/>
    <property type="match status" value="1"/>
</dbReference>
<reference evidence="6" key="1">
    <citation type="journal article" date="2020" name="mSystems">
        <title>Genome- and Community-Level Interaction Insights into Carbon Utilization and Element Cycling Functions of Hydrothermarchaeota in Hydrothermal Sediment.</title>
        <authorList>
            <person name="Zhou Z."/>
            <person name="Liu Y."/>
            <person name="Xu W."/>
            <person name="Pan J."/>
            <person name="Luo Z.H."/>
            <person name="Li M."/>
        </authorList>
    </citation>
    <scope>NUCLEOTIDE SEQUENCE [LARGE SCALE GENOMIC DNA]</scope>
    <source>
        <strain evidence="6">SpSt-774</strain>
    </source>
</reference>
<evidence type="ECO:0000256" key="1">
    <source>
        <dbReference type="ARBA" id="ARBA00022741"/>
    </source>
</evidence>
<dbReference type="Gene3D" id="3.30.200.20">
    <property type="entry name" value="Phosphorylase Kinase, domain 1"/>
    <property type="match status" value="1"/>
</dbReference>
<dbReference type="InterPro" id="IPR017441">
    <property type="entry name" value="Protein_kinase_ATP_BS"/>
</dbReference>
<comment type="caution">
    <text evidence="6">The sequence shown here is derived from an EMBL/GenBank/DDBJ whole genome shotgun (WGS) entry which is preliminary data.</text>
</comment>
<feature type="domain" description="Protein kinase" evidence="5">
    <location>
        <begin position="14"/>
        <end position="292"/>
    </location>
</feature>
<evidence type="ECO:0000313" key="6">
    <source>
        <dbReference type="EMBL" id="HGV97291.1"/>
    </source>
</evidence>
<accession>A0A7C4XEK4</accession>
<evidence type="ECO:0000259" key="5">
    <source>
        <dbReference type="PROSITE" id="PS50011"/>
    </source>
</evidence>
<dbReference type="SUPFAM" id="SSF56112">
    <property type="entry name" value="Protein kinase-like (PK-like)"/>
    <property type="match status" value="1"/>
</dbReference>
<feature type="repeat" description="TPR" evidence="3">
    <location>
        <begin position="1062"/>
        <end position="1095"/>
    </location>
</feature>
<protein>
    <submittedName>
        <fullName evidence="6">Serine/threonine-protein kinase PknK</fullName>
    </submittedName>
</protein>
<dbReference type="PROSITE" id="PS00107">
    <property type="entry name" value="PROTEIN_KINASE_ATP"/>
    <property type="match status" value="1"/>
</dbReference>
<keyword evidence="6" id="KW-0808">Transferase</keyword>
<dbReference type="Gene3D" id="1.10.510.10">
    <property type="entry name" value="Transferase(Phosphotransferase) domain 1"/>
    <property type="match status" value="1"/>
</dbReference>
<dbReference type="InterPro" id="IPR027417">
    <property type="entry name" value="P-loop_NTPase"/>
</dbReference>
<dbReference type="InterPro" id="IPR000719">
    <property type="entry name" value="Prot_kinase_dom"/>
</dbReference>
<feature type="repeat" description="TPR" evidence="3">
    <location>
        <begin position="784"/>
        <end position="817"/>
    </location>
</feature>
<dbReference type="Pfam" id="PF13191">
    <property type="entry name" value="AAA_16"/>
    <property type="match status" value="1"/>
</dbReference>
<organism evidence="6">
    <name type="scientific">candidate division WOR-3 bacterium</name>
    <dbReference type="NCBI Taxonomy" id="2052148"/>
    <lineage>
        <taxon>Bacteria</taxon>
        <taxon>Bacteria division WOR-3</taxon>
    </lineage>
</organism>
<feature type="repeat" description="TPR" evidence="3">
    <location>
        <begin position="902"/>
        <end position="935"/>
    </location>
</feature>
<dbReference type="GO" id="GO:0004672">
    <property type="term" value="F:protein kinase activity"/>
    <property type="evidence" value="ECO:0007669"/>
    <property type="project" value="InterPro"/>
</dbReference>
<dbReference type="InterPro" id="IPR019734">
    <property type="entry name" value="TPR_rpt"/>
</dbReference>
<dbReference type="InterPro" id="IPR041664">
    <property type="entry name" value="AAA_16"/>
</dbReference>
<dbReference type="SMART" id="SM00028">
    <property type="entry name" value="TPR"/>
    <property type="match status" value="10"/>
</dbReference>
<dbReference type="PANTHER" id="PTHR43642">
    <property type="entry name" value="HYBRID SIGNAL TRANSDUCTION HISTIDINE KINASE G"/>
    <property type="match status" value="1"/>
</dbReference>
<dbReference type="InterPro" id="IPR011990">
    <property type="entry name" value="TPR-like_helical_dom_sf"/>
</dbReference>
<name>A0A7C4XEK4_UNCW3</name>
<gene>
    <name evidence="6" type="ORF">ENV60_03215</name>
</gene>
<dbReference type="GO" id="GO:0005524">
    <property type="term" value="F:ATP binding"/>
    <property type="evidence" value="ECO:0007669"/>
    <property type="project" value="UniProtKB-UniRule"/>
</dbReference>
<keyword evidence="6" id="KW-0418">Kinase</keyword>